<dbReference type="SUPFAM" id="SSF101898">
    <property type="entry name" value="NHL repeat"/>
    <property type="match status" value="1"/>
</dbReference>
<evidence type="ECO:0000313" key="1">
    <source>
        <dbReference type="EMBL" id="GFO09605.1"/>
    </source>
</evidence>
<organism evidence="1 2">
    <name type="scientific">Plakobranchus ocellatus</name>
    <dbReference type="NCBI Taxonomy" id="259542"/>
    <lineage>
        <taxon>Eukaryota</taxon>
        <taxon>Metazoa</taxon>
        <taxon>Spiralia</taxon>
        <taxon>Lophotrochozoa</taxon>
        <taxon>Mollusca</taxon>
        <taxon>Gastropoda</taxon>
        <taxon>Heterobranchia</taxon>
        <taxon>Euthyneura</taxon>
        <taxon>Panpulmonata</taxon>
        <taxon>Sacoglossa</taxon>
        <taxon>Placobranchoidea</taxon>
        <taxon>Plakobranchidae</taxon>
        <taxon>Plakobranchus</taxon>
    </lineage>
</organism>
<sequence>MATLDIEAQNYRESGKKYIGSVVAKLQDVNDEVSSIKIENKSRLDEAAPPTASIATNINAAAKPKVLKALRHRKQFSAVVDGDKDTPVITDAKLLSDELLVVADARHWCLKLFDTHGKYNCSRTCSSAPYRLARIVTSWDFSDVYIHTMALTRPNSNSIDLFEVTRYEIKLKATLEMQASYEAIATVDQHTLAVGYGSLSQTGIDLINLNGQVLYQISPFIEPFYMDCADGLDLMCSTPDDEKVLIVNVLTGRILTDNRCDISTASIMRALPQLMKPSGVTNSSCGSLLIADGMNRTLHLAFARADWAKTIWTHPQGGDQDDQLSSVSVYNGVCICATERGSLFVLDDMP</sequence>
<keyword evidence="2" id="KW-1185">Reference proteome</keyword>
<dbReference type="Proteomes" id="UP000735302">
    <property type="component" value="Unassembled WGS sequence"/>
</dbReference>
<proteinExistence type="predicted"/>
<protein>
    <submittedName>
        <fullName evidence="1">Uncharacterized protein</fullName>
    </submittedName>
</protein>
<accession>A0AAV4AQK1</accession>
<dbReference type="AlphaFoldDB" id="A0AAV4AQK1"/>
<dbReference type="EMBL" id="BLXT01004113">
    <property type="protein sequence ID" value="GFO09605.1"/>
    <property type="molecule type" value="Genomic_DNA"/>
</dbReference>
<name>A0AAV4AQK1_9GAST</name>
<evidence type="ECO:0000313" key="2">
    <source>
        <dbReference type="Proteomes" id="UP000735302"/>
    </source>
</evidence>
<gene>
    <name evidence="1" type="ORF">PoB_003611000</name>
</gene>
<reference evidence="1 2" key="1">
    <citation type="journal article" date="2021" name="Elife">
        <title>Chloroplast acquisition without the gene transfer in kleptoplastic sea slugs, Plakobranchus ocellatus.</title>
        <authorList>
            <person name="Maeda T."/>
            <person name="Takahashi S."/>
            <person name="Yoshida T."/>
            <person name="Shimamura S."/>
            <person name="Takaki Y."/>
            <person name="Nagai Y."/>
            <person name="Toyoda A."/>
            <person name="Suzuki Y."/>
            <person name="Arimoto A."/>
            <person name="Ishii H."/>
            <person name="Satoh N."/>
            <person name="Nishiyama T."/>
            <person name="Hasebe M."/>
            <person name="Maruyama T."/>
            <person name="Minagawa J."/>
            <person name="Obokata J."/>
            <person name="Shigenobu S."/>
        </authorList>
    </citation>
    <scope>NUCLEOTIDE SEQUENCE [LARGE SCALE GENOMIC DNA]</scope>
</reference>
<comment type="caution">
    <text evidence="1">The sequence shown here is derived from an EMBL/GenBank/DDBJ whole genome shotgun (WGS) entry which is preliminary data.</text>
</comment>